<dbReference type="InterPro" id="IPR002751">
    <property type="entry name" value="CbiM/NikMN"/>
</dbReference>
<evidence type="ECO:0000256" key="7">
    <source>
        <dbReference type="SAM" id="Phobius"/>
    </source>
</evidence>
<reference evidence="9 10" key="1">
    <citation type="submission" date="2014-06" db="EMBL/GenBank/DDBJ databases">
        <title>Genetic determinant of reutericyclin biosynthesis of Lactobacillus reuteri.</title>
        <authorList>
            <person name="Lin X."/>
            <person name="Duar R."/>
            <person name="Walter J."/>
            <person name="Gaenzle M."/>
        </authorList>
    </citation>
    <scope>NUCLEOTIDE SEQUENCE [LARGE SCALE GENOMIC DNA]</scope>
    <source>
        <strain evidence="9 10">LTH2584</strain>
    </source>
</reference>
<evidence type="ECO:0000256" key="2">
    <source>
        <dbReference type="ARBA" id="ARBA00022448"/>
    </source>
</evidence>
<dbReference type="PATRIC" id="fig|1598.90.peg.1619"/>
<evidence type="ECO:0000259" key="8">
    <source>
        <dbReference type="Pfam" id="PF13190"/>
    </source>
</evidence>
<evidence type="ECO:0000256" key="4">
    <source>
        <dbReference type="ARBA" id="ARBA00022692"/>
    </source>
</evidence>
<dbReference type="NCBIfam" id="NF005598">
    <property type="entry name" value="PRK07331.1"/>
    <property type="match status" value="1"/>
</dbReference>
<evidence type="ECO:0000256" key="6">
    <source>
        <dbReference type="ARBA" id="ARBA00023136"/>
    </source>
</evidence>
<feature type="transmembrane region" description="Helical" evidence="7">
    <location>
        <begin position="74"/>
        <end position="99"/>
    </location>
</feature>
<accession>A0A073JN28</accession>
<sequence>MHIPDNYLSPATCAVMFAVAAPVVAVSAKKVKVQLKEHRELAPMLGIAASLSFLMMMFNVPVPGGTSAHAVGGTLLAILIGPYAASIAVTVALILQAFLFGDGGILALGANIFNMAIIMPFTGYWIYNFLRKHNHPSIGAVVGSYCGINLAALMAGFELGIQPLIAHTASGAPLYNPYPLAVTIPAMCFAHLAVAGWVEAFFTYVIYEFVKKVAPKEIYGGNIVEKAATKKQNSLKYFVYIIIGLVVLSPIGLLTSGTAFGEWDTTELLQRLKGEHIANSVPAGMTHGINYTALFGDYTVPGTNLPIGYILSAITAILIFFLISKVLMSIYDSTNKASIHQNQQR</sequence>
<feature type="transmembrane region" description="Helical" evidence="7">
    <location>
        <begin position="237"/>
        <end position="260"/>
    </location>
</feature>
<feature type="transmembrane region" description="Helical" evidence="7">
    <location>
        <begin position="181"/>
        <end position="207"/>
    </location>
</feature>
<dbReference type="Gene3D" id="1.10.1760.20">
    <property type="match status" value="1"/>
</dbReference>
<dbReference type="Proteomes" id="UP000027731">
    <property type="component" value="Unassembled WGS sequence"/>
</dbReference>
<gene>
    <name evidence="9" type="ORF">LR3_01400</name>
</gene>
<dbReference type="EMBL" id="JOSX01000020">
    <property type="protein sequence ID" value="KEK14508.1"/>
    <property type="molecule type" value="Genomic_DNA"/>
</dbReference>
<dbReference type="AlphaFoldDB" id="A0A073JN28"/>
<organism evidence="9 10">
    <name type="scientific">Limosilactobacillus reuteri</name>
    <name type="common">Lactobacillus reuteri</name>
    <dbReference type="NCBI Taxonomy" id="1598"/>
    <lineage>
        <taxon>Bacteria</taxon>
        <taxon>Bacillati</taxon>
        <taxon>Bacillota</taxon>
        <taxon>Bacilli</taxon>
        <taxon>Lactobacillales</taxon>
        <taxon>Lactobacillaceae</taxon>
        <taxon>Limosilactobacillus</taxon>
    </lineage>
</organism>
<dbReference type="GO" id="GO:0000041">
    <property type="term" value="P:transition metal ion transport"/>
    <property type="evidence" value="ECO:0007669"/>
    <property type="project" value="InterPro"/>
</dbReference>
<name>A0A073JN28_LIMRT</name>
<dbReference type="PANTHER" id="PTHR34229">
    <property type="entry name" value="METAL TRANSPORT PROTEIN HI_1621-RELATED"/>
    <property type="match status" value="1"/>
</dbReference>
<feature type="transmembrane region" description="Helical" evidence="7">
    <location>
        <begin position="307"/>
        <end position="328"/>
    </location>
</feature>
<comment type="caution">
    <text evidence="9">The sequence shown here is derived from an EMBL/GenBank/DDBJ whole genome shotgun (WGS) entry which is preliminary data.</text>
</comment>
<evidence type="ECO:0000256" key="5">
    <source>
        <dbReference type="ARBA" id="ARBA00022989"/>
    </source>
</evidence>
<dbReference type="Pfam" id="PF13190">
    <property type="entry name" value="PDGLE"/>
    <property type="match status" value="1"/>
</dbReference>
<dbReference type="InterPro" id="IPR025937">
    <property type="entry name" value="PDGLE_dom"/>
</dbReference>
<evidence type="ECO:0000256" key="1">
    <source>
        <dbReference type="ARBA" id="ARBA00004651"/>
    </source>
</evidence>
<dbReference type="Pfam" id="PF01891">
    <property type="entry name" value="CbiM"/>
    <property type="match status" value="1"/>
</dbReference>
<protein>
    <submittedName>
        <fullName evidence="9">Cobalamin biosynthesis protein CbiM</fullName>
    </submittedName>
</protein>
<proteinExistence type="predicted"/>
<feature type="transmembrane region" description="Helical" evidence="7">
    <location>
        <begin position="138"/>
        <end position="161"/>
    </location>
</feature>
<keyword evidence="4 7" id="KW-0812">Transmembrane</keyword>
<feature type="transmembrane region" description="Helical" evidence="7">
    <location>
        <begin position="105"/>
        <end position="126"/>
    </location>
</feature>
<dbReference type="PANTHER" id="PTHR34229:SF1">
    <property type="entry name" value="METAL TRANSPORT PROTEIN HI_1621-RELATED"/>
    <property type="match status" value="1"/>
</dbReference>
<feature type="transmembrane region" description="Helical" evidence="7">
    <location>
        <begin position="41"/>
        <end position="62"/>
    </location>
</feature>
<evidence type="ECO:0000313" key="9">
    <source>
        <dbReference type="EMBL" id="KEK14508.1"/>
    </source>
</evidence>
<keyword evidence="6 7" id="KW-0472">Membrane</keyword>
<dbReference type="GO" id="GO:0005886">
    <property type="term" value="C:plasma membrane"/>
    <property type="evidence" value="ECO:0007669"/>
    <property type="project" value="UniProtKB-SubCell"/>
</dbReference>
<dbReference type="NCBIfam" id="NF008873">
    <property type="entry name" value="PRK11909.1"/>
    <property type="match status" value="1"/>
</dbReference>
<comment type="subcellular location">
    <subcellularLocation>
        <location evidence="1">Cell membrane</location>
        <topology evidence="1">Multi-pass membrane protein</topology>
    </subcellularLocation>
</comment>
<keyword evidence="2" id="KW-0813">Transport</keyword>
<feature type="domain" description="PDGLE" evidence="8">
    <location>
        <begin position="239"/>
        <end position="330"/>
    </location>
</feature>
<evidence type="ECO:0000256" key="3">
    <source>
        <dbReference type="ARBA" id="ARBA00022475"/>
    </source>
</evidence>
<keyword evidence="5 7" id="KW-1133">Transmembrane helix</keyword>
<evidence type="ECO:0000313" key="10">
    <source>
        <dbReference type="Proteomes" id="UP000027731"/>
    </source>
</evidence>
<keyword evidence="3" id="KW-1003">Cell membrane</keyword>